<dbReference type="EMBL" id="ML735263">
    <property type="protein sequence ID" value="KAE8389647.1"/>
    <property type="molecule type" value="Genomic_DNA"/>
</dbReference>
<name>A0A5N7C7F4_PETAA</name>
<organism evidence="2">
    <name type="scientific">Petromyces alliaceus</name>
    <name type="common">Aspergillus alliaceus</name>
    <dbReference type="NCBI Taxonomy" id="209559"/>
    <lineage>
        <taxon>Eukaryota</taxon>
        <taxon>Fungi</taxon>
        <taxon>Dikarya</taxon>
        <taxon>Ascomycota</taxon>
        <taxon>Pezizomycotina</taxon>
        <taxon>Eurotiomycetes</taxon>
        <taxon>Eurotiomycetidae</taxon>
        <taxon>Eurotiales</taxon>
        <taxon>Aspergillaceae</taxon>
        <taxon>Aspergillus</taxon>
        <taxon>Aspergillus subgen. Circumdati</taxon>
    </lineage>
</organism>
<protein>
    <submittedName>
        <fullName evidence="2">HET-domain-containing protein</fullName>
    </submittedName>
</protein>
<dbReference type="PANTHER" id="PTHR33112">
    <property type="entry name" value="DOMAIN PROTEIN, PUTATIVE-RELATED"/>
    <property type="match status" value="1"/>
</dbReference>
<gene>
    <name evidence="2" type="ORF">BDV23DRAFT_194307</name>
</gene>
<feature type="domain" description="Heterokaryon incompatibility" evidence="1">
    <location>
        <begin position="210"/>
        <end position="355"/>
    </location>
</feature>
<reference evidence="2" key="1">
    <citation type="submission" date="2019-04" db="EMBL/GenBank/DDBJ databases">
        <title>Friends and foes A comparative genomics studyof 23 Aspergillus species from section Flavi.</title>
        <authorList>
            <consortium name="DOE Joint Genome Institute"/>
            <person name="Kjaerbolling I."/>
            <person name="Vesth T."/>
            <person name="Frisvad J.C."/>
            <person name="Nybo J.L."/>
            <person name="Theobald S."/>
            <person name="Kildgaard S."/>
            <person name="Isbrandt T."/>
            <person name="Kuo A."/>
            <person name="Sato A."/>
            <person name="Lyhne E.K."/>
            <person name="Kogle M.E."/>
            <person name="Wiebenga A."/>
            <person name="Kun R.S."/>
            <person name="Lubbers R.J."/>
            <person name="Makela M.R."/>
            <person name="Barry K."/>
            <person name="Chovatia M."/>
            <person name="Clum A."/>
            <person name="Daum C."/>
            <person name="Haridas S."/>
            <person name="He G."/>
            <person name="LaButti K."/>
            <person name="Lipzen A."/>
            <person name="Mondo S."/>
            <person name="Riley R."/>
            <person name="Salamov A."/>
            <person name="Simmons B.A."/>
            <person name="Magnuson J.K."/>
            <person name="Henrissat B."/>
            <person name="Mortensen U.H."/>
            <person name="Larsen T.O."/>
            <person name="Devries R.P."/>
            <person name="Grigoriev I.V."/>
            <person name="Machida M."/>
            <person name="Baker S.E."/>
            <person name="Andersen M.R."/>
        </authorList>
    </citation>
    <scope>NUCLEOTIDE SEQUENCE [LARGE SCALE GENOMIC DNA]</scope>
    <source>
        <strain evidence="2">IBT 14317</strain>
    </source>
</reference>
<dbReference type="InterPro" id="IPR010730">
    <property type="entry name" value="HET"/>
</dbReference>
<dbReference type="PANTHER" id="PTHR33112:SF12">
    <property type="entry name" value="HETEROKARYON INCOMPATIBILITY DOMAIN-CONTAINING PROTEIN"/>
    <property type="match status" value="1"/>
</dbReference>
<dbReference type="Proteomes" id="UP000326877">
    <property type="component" value="Unassembled WGS sequence"/>
</dbReference>
<dbReference type="Pfam" id="PF06985">
    <property type="entry name" value="HET"/>
    <property type="match status" value="1"/>
</dbReference>
<accession>A0A5N7C7F4</accession>
<evidence type="ECO:0000313" key="2">
    <source>
        <dbReference type="EMBL" id="KAE8389647.1"/>
    </source>
</evidence>
<proteinExistence type="predicted"/>
<sequence length="718" mass="81671">MEQNNSSNPSSFPARSRGLTCRPILRWRRSAAPNTNLCNNCANLPIREALLYIHSVDLKYLYGFSHVVQIKHDCVLCTMAIEALQGQTNPLYTKTPATVGFSISKHSRSVIRIYDKSDGRRSTGKIRVLKNDTKLLKPCKSEEPPGFEEDFFGRRINDRQIDFNLVRAWLYDCENNPVHHGGASISKPIDLILIDVVEKRLVEKSSTVRYLALSYVWGQAGGLQTVKQNYDLLRRKGSLSPNRKDIPRVIADGMILSRKLRERYLWVDRLCIIQDGTAKHENIQEAGKVYSHALMTICALSGKDANHGLPGVRPGSRPPQTIERVQGVRCMPALPSLQYALESSLHTTRGWTFQEVLLSPRCLFVSDRQVYFTCFRDTVRSEDAIAVRDLSIRNVYGLLGGAGLYGGLVERYTKRSLSYDSDVLNAFAGVMTILGRQYRMDGWEEHAAGLPVRDFLYALLWAPLGTPIRRTLLTRGQPHADFPSWSWVGWKGPISYQSVSHWRADFTSWDQVHWRERVFTPISMKITQPTRTQRSIYYPQGCSHEDPCLVAIWERQILDTQKKQKGDVKWGMLDSSFISSLSGRSILQFRSLAISANCFSYRKDRCIERCEDTNSYPLFDCQDQLCGATIGAVPSGIDSLYSNCKYVFLCYGKDPLFSSAGVRVKIYDLFCHGPQWCCVPFFLLIQPCGDFWERVALAVIDPKAFETQQPQWEYVQLT</sequence>
<evidence type="ECO:0000259" key="1">
    <source>
        <dbReference type="Pfam" id="PF06985"/>
    </source>
</evidence>
<dbReference type="OrthoDB" id="5135333at2759"/>
<dbReference type="AlphaFoldDB" id="A0A5N7C7F4"/>